<dbReference type="CDD" id="cd16345">
    <property type="entry name" value="LMWP_ArsC"/>
    <property type="match status" value="1"/>
</dbReference>
<dbReference type="Gene3D" id="3.40.50.2300">
    <property type="match status" value="1"/>
</dbReference>
<dbReference type="Proteomes" id="UP000322530">
    <property type="component" value="Unassembled WGS sequence"/>
</dbReference>
<dbReference type="AlphaFoldDB" id="A0A5A5T7Y6"/>
<evidence type="ECO:0000313" key="4">
    <source>
        <dbReference type="Proteomes" id="UP000322530"/>
    </source>
</evidence>
<gene>
    <name evidence="3" type="ORF">KDI_10720</name>
</gene>
<evidence type="ECO:0000256" key="1">
    <source>
        <dbReference type="ARBA" id="ARBA00022849"/>
    </source>
</evidence>
<dbReference type="Pfam" id="PF01451">
    <property type="entry name" value="LMWPc"/>
    <property type="match status" value="1"/>
</dbReference>
<keyword evidence="4" id="KW-1185">Reference proteome</keyword>
<reference evidence="3 4" key="1">
    <citation type="submission" date="2019-01" db="EMBL/GenBank/DDBJ databases">
        <title>Draft genome sequence of Dictyobacter sp. Uno17.</title>
        <authorList>
            <person name="Wang C.M."/>
            <person name="Zheng Y."/>
            <person name="Sakai Y."/>
            <person name="Abe K."/>
            <person name="Yokota A."/>
            <person name="Yabe S."/>
        </authorList>
    </citation>
    <scope>NUCLEOTIDE SEQUENCE [LARGE SCALE GENOMIC DNA]</scope>
    <source>
        <strain evidence="3 4">Uno17</strain>
    </source>
</reference>
<dbReference type="EMBL" id="BIXY01000011">
    <property type="protein sequence ID" value="GCF07508.1"/>
    <property type="molecule type" value="Genomic_DNA"/>
</dbReference>
<dbReference type="SMART" id="SM00226">
    <property type="entry name" value="LMWPc"/>
    <property type="match status" value="1"/>
</dbReference>
<dbReference type="RefSeq" id="WP_149400528.1">
    <property type="nucleotide sequence ID" value="NZ_BIXY01000011.1"/>
</dbReference>
<organism evidence="3 4">
    <name type="scientific">Dictyobacter arantiisoli</name>
    <dbReference type="NCBI Taxonomy" id="2014874"/>
    <lineage>
        <taxon>Bacteria</taxon>
        <taxon>Bacillati</taxon>
        <taxon>Chloroflexota</taxon>
        <taxon>Ktedonobacteria</taxon>
        <taxon>Ktedonobacterales</taxon>
        <taxon>Dictyobacteraceae</taxon>
        <taxon>Dictyobacter</taxon>
    </lineage>
</organism>
<proteinExistence type="predicted"/>
<dbReference type="PANTHER" id="PTHR43428">
    <property type="entry name" value="ARSENATE REDUCTASE"/>
    <property type="match status" value="1"/>
</dbReference>
<protein>
    <submittedName>
        <fullName evidence="3">ArsC family transcriptional regulator</fullName>
    </submittedName>
</protein>
<accession>A0A5A5T7Y6</accession>
<dbReference type="PANTHER" id="PTHR43428:SF1">
    <property type="entry name" value="ARSENATE REDUCTASE"/>
    <property type="match status" value="1"/>
</dbReference>
<dbReference type="GO" id="GO:0046685">
    <property type="term" value="P:response to arsenic-containing substance"/>
    <property type="evidence" value="ECO:0007669"/>
    <property type="project" value="UniProtKB-KW"/>
</dbReference>
<evidence type="ECO:0000313" key="3">
    <source>
        <dbReference type="EMBL" id="GCF07508.1"/>
    </source>
</evidence>
<dbReference type="SUPFAM" id="SSF52788">
    <property type="entry name" value="Phosphotyrosine protein phosphatases I"/>
    <property type="match status" value="1"/>
</dbReference>
<comment type="caution">
    <text evidence="3">The sequence shown here is derived from an EMBL/GenBank/DDBJ whole genome shotgun (WGS) entry which is preliminary data.</text>
</comment>
<keyword evidence="1" id="KW-0059">Arsenical resistance</keyword>
<dbReference type="InterPro" id="IPR023485">
    <property type="entry name" value="Ptyr_pPase"/>
</dbReference>
<sequence>MSEHSIPLEHPLRVLFLCTHNSSRSQMAEGLLRARGGSAFEVLSAGTQPRMVHPLAIKAMQELGIDISSQTAKGIKAFTSEPPMDLVVTVCHEAQESCPVFPGAHRQVHWGFPDPSRVTGTEQERLAAFRHIRDLIATKIDQFLERKPALSYTQLYAAAKAEEQQA</sequence>
<evidence type="ECO:0000259" key="2">
    <source>
        <dbReference type="SMART" id="SM00226"/>
    </source>
</evidence>
<name>A0A5A5T7Y6_9CHLR</name>
<dbReference type="OrthoDB" id="9784339at2"/>
<dbReference type="InterPro" id="IPR036196">
    <property type="entry name" value="Ptyr_pPase_sf"/>
</dbReference>
<feature type="domain" description="Phosphotyrosine protein phosphatase I" evidence="2">
    <location>
        <begin position="12"/>
        <end position="146"/>
    </location>
</feature>